<dbReference type="PROSITE" id="PS50885">
    <property type="entry name" value="HAMP"/>
    <property type="match status" value="1"/>
</dbReference>
<evidence type="ECO:0000256" key="8">
    <source>
        <dbReference type="ARBA" id="ARBA00022989"/>
    </source>
</evidence>
<dbReference type="InterPro" id="IPR005467">
    <property type="entry name" value="His_kinase_dom"/>
</dbReference>
<dbReference type="Gene3D" id="6.10.340.10">
    <property type="match status" value="1"/>
</dbReference>
<evidence type="ECO:0000256" key="3">
    <source>
        <dbReference type="ARBA" id="ARBA00012438"/>
    </source>
</evidence>
<comment type="subcellular location">
    <subcellularLocation>
        <location evidence="2">Cell membrane</location>
    </subcellularLocation>
</comment>
<evidence type="ECO:0000313" key="12">
    <source>
        <dbReference type="EMBL" id="SDK81702.1"/>
    </source>
</evidence>
<dbReference type="Gene3D" id="1.10.287.130">
    <property type="match status" value="1"/>
</dbReference>
<keyword evidence="9" id="KW-0902">Two-component regulatory system</keyword>
<feature type="transmembrane region" description="Helical" evidence="11">
    <location>
        <begin position="12"/>
        <end position="32"/>
    </location>
</feature>
<dbReference type="GO" id="GO:0000155">
    <property type="term" value="F:phosphorelay sensor kinase activity"/>
    <property type="evidence" value="ECO:0007669"/>
    <property type="project" value="InterPro"/>
</dbReference>
<evidence type="ECO:0000256" key="4">
    <source>
        <dbReference type="ARBA" id="ARBA00022553"/>
    </source>
</evidence>
<dbReference type="InterPro" id="IPR003660">
    <property type="entry name" value="HAMP_dom"/>
</dbReference>
<organism evidence="12 13">
    <name type="scientific">Cryobacterium psychrotolerans</name>
    <dbReference type="NCBI Taxonomy" id="386301"/>
    <lineage>
        <taxon>Bacteria</taxon>
        <taxon>Bacillati</taxon>
        <taxon>Actinomycetota</taxon>
        <taxon>Actinomycetes</taxon>
        <taxon>Micrococcales</taxon>
        <taxon>Microbacteriaceae</taxon>
        <taxon>Cryobacterium</taxon>
    </lineage>
</organism>
<keyword evidence="4" id="KW-0597">Phosphoprotein</keyword>
<dbReference type="SMART" id="SM00304">
    <property type="entry name" value="HAMP"/>
    <property type="match status" value="1"/>
</dbReference>
<dbReference type="PANTHER" id="PTHR45436:SF5">
    <property type="entry name" value="SENSOR HISTIDINE KINASE TRCS"/>
    <property type="match status" value="1"/>
</dbReference>
<dbReference type="InterPro" id="IPR036890">
    <property type="entry name" value="HATPase_C_sf"/>
</dbReference>
<protein>
    <recommendedName>
        <fullName evidence="3">histidine kinase</fullName>
        <ecNumber evidence="3">2.7.13.3</ecNumber>
    </recommendedName>
</protein>
<accession>A0A1G9F022</accession>
<dbReference type="PANTHER" id="PTHR45436">
    <property type="entry name" value="SENSOR HISTIDINE KINASE YKOH"/>
    <property type="match status" value="1"/>
</dbReference>
<evidence type="ECO:0000313" key="13">
    <source>
        <dbReference type="Proteomes" id="UP000198701"/>
    </source>
</evidence>
<proteinExistence type="predicted"/>
<evidence type="ECO:0000256" key="11">
    <source>
        <dbReference type="SAM" id="Phobius"/>
    </source>
</evidence>
<dbReference type="InterPro" id="IPR050428">
    <property type="entry name" value="TCS_sensor_his_kinase"/>
</dbReference>
<reference evidence="12 13" key="1">
    <citation type="submission" date="2016-10" db="EMBL/GenBank/DDBJ databases">
        <authorList>
            <person name="de Groot N.N."/>
        </authorList>
    </citation>
    <scope>NUCLEOTIDE SEQUENCE [LARGE SCALE GENOMIC DNA]</scope>
    <source>
        <strain evidence="12 13">CGMCC 1.5382</strain>
    </source>
</reference>
<dbReference type="Pfam" id="PF02518">
    <property type="entry name" value="HATPase_c"/>
    <property type="match status" value="1"/>
</dbReference>
<dbReference type="SUPFAM" id="SSF55874">
    <property type="entry name" value="ATPase domain of HSP90 chaperone/DNA topoisomerase II/histidine kinase"/>
    <property type="match status" value="1"/>
</dbReference>
<dbReference type="InterPro" id="IPR003661">
    <property type="entry name" value="HisK_dim/P_dom"/>
</dbReference>
<dbReference type="Pfam" id="PF00672">
    <property type="entry name" value="HAMP"/>
    <property type="match status" value="1"/>
</dbReference>
<dbReference type="EC" id="2.7.13.3" evidence="3"/>
<evidence type="ECO:0000256" key="9">
    <source>
        <dbReference type="ARBA" id="ARBA00023012"/>
    </source>
</evidence>
<keyword evidence="7 12" id="KW-0418">Kinase</keyword>
<dbReference type="GO" id="GO:0005886">
    <property type="term" value="C:plasma membrane"/>
    <property type="evidence" value="ECO:0007669"/>
    <property type="project" value="UniProtKB-SubCell"/>
</dbReference>
<dbReference type="EMBL" id="FNFU01000014">
    <property type="protein sequence ID" value="SDK81702.1"/>
    <property type="molecule type" value="Genomic_DNA"/>
</dbReference>
<dbReference type="AlphaFoldDB" id="A0A1G9F022"/>
<dbReference type="RefSeq" id="WP_092324145.1">
    <property type="nucleotide sequence ID" value="NZ_FNFU01000014.1"/>
</dbReference>
<dbReference type="Pfam" id="PF00512">
    <property type="entry name" value="HisKA"/>
    <property type="match status" value="1"/>
</dbReference>
<evidence type="ECO:0000256" key="1">
    <source>
        <dbReference type="ARBA" id="ARBA00000085"/>
    </source>
</evidence>
<keyword evidence="5" id="KW-0808">Transferase</keyword>
<evidence type="ECO:0000256" key="10">
    <source>
        <dbReference type="ARBA" id="ARBA00023136"/>
    </source>
</evidence>
<dbReference type="SMART" id="SM00387">
    <property type="entry name" value="HATPase_c"/>
    <property type="match status" value="1"/>
</dbReference>
<dbReference type="InterPro" id="IPR003594">
    <property type="entry name" value="HATPase_dom"/>
</dbReference>
<dbReference type="OrthoDB" id="9786919at2"/>
<dbReference type="STRING" id="386301.SAMN05216282_11428"/>
<name>A0A1G9F022_9MICO</name>
<keyword evidence="10 11" id="KW-0472">Membrane</keyword>
<dbReference type="Proteomes" id="UP000198701">
    <property type="component" value="Unassembled WGS sequence"/>
</dbReference>
<dbReference type="InterPro" id="IPR004358">
    <property type="entry name" value="Sig_transdc_His_kin-like_C"/>
</dbReference>
<evidence type="ECO:0000256" key="2">
    <source>
        <dbReference type="ARBA" id="ARBA00004236"/>
    </source>
</evidence>
<keyword evidence="6 11" id="KW-0812">Transmembrane</keyword>
<sequence length="459" mass="48485">MKGLRALSIRARITLGSLLIAAVLFGIAATFFRLEVQSILDQTTATLLENDTAPVAAELGNDPTRAPDPAGEGQLIAVVDPNGTVRVSSLPRSLIKRISSLVTLGDDPELVDTGRNTYRVVAEQVRTPDGTWIVVAARNQEALTLLLDELTRVLMIGAAVLLVGFGIASWLLTGAALRPVNRLRAEAESLSSSGSGARLAVPPGRDEVSLLAVTLNTFIGALRRGIDREKQVVSDASHELRTPLAVLKAQLDLAHLDAGDAAALERDIDEASATVDRLTRLATNLLELSKLESEQTRPEISWTDLTSEITASVDRARAVQDSRGLEVGYDTGGADPAGRYPISRTNLGQLLDNLISNAMTAMDGHGTVTVTVSVRQDDSAALLTVADTGPGMPDEFIPLAFDRFSRPDPSRAGTSGGSGLGLAIVRAIVDRAHGSVELRNTDPGLSVLVKLPRTTPGSL</sequence>
<dbReference type="Gene3D" id="3.30.565.10">
    <property type="entry name" value="Histidine kinase-like ATPase, C-terminal domain"/>
    <property type="match status" value="1"/>
</dbReference>
<keyword evidence="13" id="KW-1185">Reference proteome</keyword>
<dbReference type="PRINTS" id="PR00344">
    <property type="entry name" value="BCTRLSENSOR"/>
</dbReference>
<dbReference type="InterPro" id="IPR036097">
    <property type="entry name" value="HisK_dim/P_sf"/>
</dbReference>
<dbReference type="SMART" id="SM00388">
    <property type="entry name" value="HisKA"/>
    <property type="match status" value="1"/>
</dbReference>
<gene>
    <name evidence="12" type="ORF">SAMN05216282_11428</name>
</gene>
<evidence type="ECO:0000256" key="7">
    <source>
        <dbReference type="ARBA" id="ARBA00022777"/>
    </source>
</evidence>
<evidence type="ECO:0000256" key="5">
    <source>
        <dbReference type="ARBA" id="ARBA00022679"/>
    </source>
</evidence>
<dbReference type="SUPFAM" id="SSF47384">
    <property type="entry name" value="Homodimeric domain of signal transducing histidine kinase"/>
    <property type="match status" value="1"/>
</dbReference>
<keyword evidence="8 11" id="KW-1133">Transmembrane helix</keyword>
<dbReference type="CDD" id="cd00082">
    <property type="entry name" value="HisKA"/>
    <property type="match status" value="1"/>
</dbReference>
<dbReference type="PROSITE" id="PS50109">
    <property type="entry name" value="HIS_KIN"/>
    <property type="match status" value="1"/>
</dbReference>
<comment type="catalytic activity">
    <reaction evidence="1">
        <text>ATP + protein L-histidine = ADP + protein N-phospho-L-histidine.</text>
        <dbReference type="EC" id="2.7.13.3"/>
    </reaction>
</comment>
<evidence type="ECO:0000256" key="6">
    <source>
        <dbReference type="ARBA" id="ARBA00022692"/>
    </source>
</evidence>
<feature type="transmembrane region" description="Helical" evidence="11">
    <location>
        <begin position="153"/>
        <end position="177"/>
    </location>
</feature>